<accession>A0A366XW93</accession>
<feature type="transmembrane region" description="Helical" evidence="6">
    <location>
        <begin position="304"/>
        <end position="322"/>
    </location>
</feature>
<feature type="transmembrane region" description="Helical" evidence="6">
    <location>
        <begin position="86"/>
        <end position="105"/>
    </location>
</feature>
<comment type="subcellular location">
    <subcellularLocation>
        <location evidence="1">Cell membrane</location>
        <topology evidence="1">Multi-pass membrane protein</topology>
    </subcellularLocation>
</comment>
<evidence type="ECO:0000259" key="7">
    <source>
        <dbReference type="PROSITE" id="PS50850"/>
    </source>
</evidence>
<evidence type="ECO:0000256" key="1">
    <source>
        <dbReference type="ARBA" id="ARBA00004651"/>
    </source>
</evidence>
<keyword evidence="4 6" id="KW-1133">Transmembrane helix</keyword>
<dbReference type="Proteomes" id="UP000253314">
    <property type="component" value="Unassembled WGS sequence"/>
</dbReference>
<dbReference type="PROSITE" id="PS50850">
    <property type="entry name" value="MFS"/>
    <property type="match status" value="1"/>
</dbReference>
<organism evidence="8 9">
    <name type="scientific">Bacillus taeanensis</name>
    <dbReference type="NCBI Taxonomy" id="273032"/>
    <lineage>
        <taxon>Bacteria</taxon>
        <taxon>Bacillati</taxon>
        <taxon>Bacillota</taxon>
        <taxon>Bacilli</taxon>
        <taxon>Bacillales</taxon>
        <taxon>Bacillaceae</taxon>
        <taxon>Bacillus</taxon>
    </lineage>
</organism>
<keyword evidence="5 6" id="KW-0472">Membrane</keyword>
<evidence type="ECO:0000313" key="9">
    <source>
        <dbReference type="Proteomes" id="UP000253314"/>
    </source>
</evidence>
<proteinExistence type="predicted"/>
<feature type="transmembrane region" description="Helical" evidence="6">
    <location>
        <begin position="328"/>
        <end position="347"/>
    </location>
</feature>
<feature type="transmembrane region" description="Helical" evidence="6">
    <location>
        <begin position="241"/>
        <end position="264"/>
    </location>
</feature>
<dbReference type="InterPro" id="IPR036259">
    <property type="entry name" value="MFS_trans_sf"/>
</dbReference>
<feature type="transmembrane region" description="Helical" evidence="6">
    <location>
        <begin position="397"/>
        <end position="414"/>
    </location>
</feature>
<dbReference type="EMBL" id="QOCW01000014">
    <property type="protein sequence ID" value="RBW69039.1"/>
    <property type="molecule type" value="Genomic_DNA"/>
</dbReference>
<dbReference type="PANTHER" id="PTHR11360">
    <property type="entry name" value="MONOCARBOXYLATE TRANSPORTER"/>
    <property type="match status" value="1"/>
</dbReference>
<evidence type="ECO:0000313" key="8">
    <source>
        <dbReference type="EMBL" id="RBW69039.1"/>
    </source>
</evidence>
<dbReference type="InterPro" id="IPR050327">
    <property type="entry name" value="Proton-linked_MCT"/>
</dbReference>
<gene>
    <name evidence="8" type="ORF">DS031_13980</name>
</gene>
<dbReference type="OrthoDB" id="182417at2"/>
<feature type="transmembrane region" description="Helical" evidence="6">
    <location>
        <begin position="276"/>
        <end position="297"/>
    </location>
</feature>
<dbReference type="InterPro" id="IPR020846">
    <property type="entry name" value="MFS_dom"/>
</dbReference>
<dbReference type="AlphaFoldDB" id="A0A366XW93"/>
<evidence type="ECO:0000256" key="6">
    <source>
        <dbReference type="SAM" id="Phobius"/>
    </source>
</evidence>
<evidence type="ECO:0000256" key="2">
    <source>
        <dbReference type="ARBA" id="ARBA00022448"/>
    </source>
</evidence>
<feature type="transmembrane region" description="Helical" evidence="6">
    <location>
        <begin position="52"/>
        <end position="74"/>
    </location>
</feature>
<feature type="transmembrane region" description="Helical" evidence="6">
    <location>
        <begin position="146"/>
        <end position="167"/>
    </location>
</feature>
<comment type="caution">
    <text evidence="8">The sequence shown here is derived from an EMBL/GenBank/DDBJ whole genome shotgun (WGS) entry which is preliminary data.</text>
</comment>
<dbReference type="RefSeq" id="WP_113806687.1">
    <property type="nucleotide sequence ID" value="NZ_QOCW01000014.1"/>
</dbReference>
<dbReference type="GO" id="GO:0022857">
    <property type="term" value="F:transmembrane transporter activity"/>
    <property type="evidence" value="ECO:0007669"/>
    <property type="project" value="InterPro"/>
</dbReference>
<dbReference type="InterPro" id="IPR011701">
    <property type="entry name" value="MFS"/>
</dbReference>
<dbReference type="CDD" id="cd17355">
    <property type="entry name" value="MFS_YcxA_like"/>
    <property type="match status" value="1"/>
</dbReference>
<keyword evidence="2" id="KW-0813">Transport</keyword>
<evidence type="ECO:0000256" key="5">
    <source>
        <dbReference type="ARBA" id="ARBA00023136"/>
    </source>
</evidence>
<evidence type="ECO:0000256" key="3">
    <source>
        <dbReference type="ARBA" id="ARBA00022692"/>
    </source>
</evidence>
<dbReference type="PANTHER" id="PTHR11360:SF308">
    <property type="entry name" value="BLL3089 PROTEIN"/>
    <property type="match status" value="1"/>
</dbReference>
<feature type="domain" description="Major facilitator superfamily (MFS) profile" evidence="7">
    <location>
        <begin position="20"/>
        <end position="420"/>
    </location>
</feature>
<sequence length="420" mass="46692">MELTRQQTPLQTRFYYGWVIVGIAALGVFFSGPGQTYSISVFIDYYIQDFGWSRSLVSTVYSAATLAAGLLLFIIGRLVDRFGQRFMSAAVGIMLAIACFWNSAITGSVMLFIGFFMIRLFGQGSMTLIPNTLVPQWFIEKRGRALSLMAIGGFLSSAALPPINAWLIETWSWETAWRVWGILLFLIYVPLALFFIRNRPEDSGMLPDGKTIKKVKKGTKSEEEVFQEENWTLKEAMKTRAFWFILICVGIPALVNTGLTFHLVSILGENGLKPTTAAFVLSLMAIVGFPVTFLAGYALDKFKVHMILGLSFIGQLLFLLLVQWTNTVLMAIIFGVVWGAIIGFERIALNIVWPNYFGREHLGSIKGIAMTATVIGSAFGPLPFGIAYDFFGGYTEIIYLSMFFPILGILLAISSPKPEK</sequence>
<feature type="transmembrane region" description="Helical" evidence="6">
    <location>
        <begin position="368"/>
        <end position="391"/>
    </location>
</feature>
<dbReference type="Gene3D" id="1.20.1250.20">
    <property type="entry name" value="MFS general substrate transporter like domains"/>
    <property type="match status" value="2"/>
</dbReference>
<protein>
    <submittedName>
        <fullName evidence="8">MFS transporter</fullName>
    </submittedName>
</protein>
<reference evidence="8 9" key="1">
    <citation type="submission" date="2018-07" db="EMBL/GenBank/DDBJ databases">
        <title>Lottiidibacillus patelloidae gen. nov., sp. nov., isolated from the intestinal tract of a marine limpet and the reclassification of B. taeanensis BH030017T, B. algicola KMM 3737T and B. hwajinpoensis SW-72T as genus Lottiidibacillus.</title>
        <authorList>
            <person name="Liu R."/>
            <person name="Huang Z."/>
        </authorList>
    </citation>
    <scope>NUCLEOTIDE SEQUENCE [LARGE SCALE GENOMIC DNA]</scope>
    <source>
        <strain evidence="8 9">BH030017</strain>
    </source>
</reference>
<dbReference type="Pfam" id="PF07690">
    <property type="entry name" value="MFS_1"/>
    <property type="match status" value="1"/>
</dbReference>
<feature type="transmembrane region" description="Helical" evidence="6">
    <location>
        <begin position="12"/>
        <end position="32"/>
    </location>
</feature>
<feature type="transmembrane region" description="Helical" evidence="6">
    <location>
        <begin position="179"/>
        <end position="196"/>
    </location>
</feature>
<name>A0A366XW93_9BACI</name>
<dbReference type="SUPFAM" id="SSF103473">
    <property type="entry name" value="MFS general substrate transporter"/>
    <property type="match status" value="1"/>
</dbReference>
<keyword evidence="9" id="KW-1185">Reference proteome</keyword>
<evidence type="ECO:0000256" key="4">
    <source>
        <dbReference type="ARBA" id="ARBA00022989"/>
    </source>
</evidence>
<keyword evidence="3 6" id="KW-0812">Transmembrane</keyword>
<dbReference type="GO" id="GO:0005886">
    <property type="term" value="C:plasma membrane"/>
    <property type="evidence" value="ECO:0007669"/>
    <property type="project" value="UniProtKB-SubCell"/>
</dbReference>